<dbReference type="Gene3D" id="3.90.470.10">
    <property type="entry name" value="Ribosomal protein L22/L17"/>
    <property type="match status" value="1"/>
</dbReference>
<organism evidence="5 6">
    <name type="scientific">Saitoella complicata (strain BCRC 22490 / CBS 7301 / JCM 7358 / NBRC 10748 / NRRL Y-17804)</name>
    <dbReference type="NCBI Taxonomy" id="698492"/>
    <lineage>
        <taxon>Eukaryota</taxon>
        <taxon>Fungi</taxon>
        <taxon>Dikarya</taxon>
        <taxon>Ascomycota</taxon>
        <taxon>Taphrinomycotina</taxon>
        <taxon>Taphrinomycotina incertae sedis</taxon>
        <taxon>Saitoella</taxon>
    </lineage>
</organism>
<dbReference type="InterPro" id="IPR047867">
    <property type="entry name" value="Ribosomal_uL22_bac/org-type"/>
</dbReference>
<dbReference type="Pfam" id="PF00237">
    <property type="entry name" value="Ribosomal_L22"/>
    <property type="match status" value="1"/>
</dbReference>
<evidence type="ECO:0000256" key="4">
    <source>
        <dbReference type="RuleBase" id="RU004005"/>
    </source>
</evidence>
<dbReference type="GO" id="GO:0006412">
    <property type="term" value="P:translation"/>
    <property type="evidence" value="ECO:0007669"/>
    <property type="project" value="InterPro"/>
</dbReference>
<sequence length="218" mass="25245">MFSLRRSPVMFARLPLSTPSHTLVRTFASTAALRDKTLAGLSSLFSEPRSEEAEKPVVYKKTKEQIKAEEPQTKVETADLETSYRKLGDLARQIQRKPIDHAIAQMDFSLKRHGPEIANLLRTARERLLKQNKTLQGQDLYVDAAWVGKGVERKKLWTKGRGRFAIRVNHRAHMKVVVKSKITLDRVAEEKERKRLNKKVWVPLENKPLRARMPYYNF</sequence>
<dbReference type="AlphaFoldDB" id="A0A0E9NP05"/>
<evidence type="ECO:0000313" key="6">
    <source>
        <dbReference type="Proteomes" id="UP000033140"/>
    </source>
</evidence>
<dbReference type="STRING" id="698492.A0A0E9NP05"/>
<evidence type="ECO:0000256" key="3">
    <source>
        <dbReference type="ARBA" id="ARBA00023274"/>
    </source>
</evidence>
<keyword evidence="3 4" id="KW-0687">Ribonucleoprotein</keyword>
<reference evidence="5 6" key="3">
    <citation type="journal article" date="2015" name="Genome Announc.">
        <title>Draft Genome Sequence of the Archiascomycetous Yeast Saitoella complicata.</title>
        <authorList>
            <person name="Yamauchi K."/>
            <person name="Kondo S."/>
            <person name="Hamamoto M."/>
            <person name="Takahashi Y."/>
            <person name="Ogura Y."/>
            <person name="Hayashi T."/>
            <person name="Nishida H."/>
        </authorList>
    </citation>
    <scope>NUCLEOTIDE SEQUENCE [LARGE SCALE GENOMIC DNA]</scope>
    <source>
        <strain evidence="5 6">NRRL Y-17804</strain>
    </source>
</reference>
<dbReference type="OrthoDB" id="416470at2759"/>
<reference evidence="5 6" key="1">
    <citation type="journal article" date="2011" name="J. Gen. Appl. Microbiol.">
        <title>Draft genome sequencing of the enigmatic yeast Saitoella complicata.</title>
        <authorList>
            <person name="Nishida H."/>
            <person name="Hamamoto M."/>
            <person name="Sugiyama J."/>
        </authorList>
    </citation>
    <scope>NUCLEOTIDE SEQUENCE [LARGE SCALE GENOMIC DNA]</scope>
    <source>
        <strain evidence="5 6">NRRL Y-17804</strain>
    </source>
</reference>
<name>A0A0E9NP05_SAICN</name>
<keyword evidence="6" id="KW-1185">Reference proteome</keyword>
<gene>
    <name evidence="5" type="ORF">G7K_5632-t1</name>
</gene>
<evidence type="ECO:0000256" key="1">
    <source>
        <dbReference type="ARBA" id="ARBA00009451"/>
    </source>
</evidence>
<dbReference type="PANTHER" id="PTHR13501">
    <property type="entry name" value="CHLOROPLAST 50S RIBOSOMAL PROTEIN L22-RELATED"/>
    <property type="match status" value="1"/>
</dbReference>
<evidence type="ECO:0008006" key="7">
    <source>
        <dbReference type="Google" id="ProtNLM"/>
    </source>
</evidence>
<accession>A0A0E9NP05</accession>
<protein>
    <recommendedName>
        <fullName evidence="7">Ribosomal protein L22</fullName>
    </recommendedName>
</protein>
<comment type="similarity">
    <text evidence="1 4">Belongs to the universal ribosomal protein uL22 family.</text>
</comment>
<reference evidence="5 6" key="2">
    <citation type="journal article" date="2014" name="J. Gen. Appl. Microbiol.">
        <title>The early diverging ascomycetous budding yeast Saitoella complicata has three histone deacetylases belonging to the Clr6, Hos2, and Rpd3 lineages.</title>
        <authorList>
            <person name="Nishida H."/>
            <person name="Matsumoto T."/>
            <person name="Kondo S."/>
            <person name="Hamamoto M."/>
            <person name="Yoshikawa H."/>
        </authorList>
    </citation>
    <scope>NUCLEOTIDE SEQUENCE [LARGE SCALE GENOMIC DNA]</scope>
    <source>
        <strain evidence="5 6">NRRL Y-17804</strain>
    </source>
</reference>
<dbReference type="RefSeq" id="XP_019027093.1">
    <property type="nucleotide sequence ID" value="XM_019168680.1"/>
</dbReference>
<evidence type="ECO:0000313" key="5">
    <source>
        <dbReference type="EMBL" id="GAO51533.1"/>
    </source>
</evidence>
<keyword evidence="2 4" id="KW-0689">Ribosomal protein</keyword>
<dbReference type="GO" id="GO:0005762">
    <property type="term" value="C:mitochondrial large ribosomal subunit"/>
    <property type="evidence" value="ECO:0007669"/>
    <property type="project" value="TreeGrafter"/>
</dbReference>
<dbReference type="InterPro" id="IPR036394">
    <property type="entry name" value="Ribosomal_uL22_sf"/>
</dbReference>
<dbReference type="EMBL" id="BACD03000047">
    <property type="protein sequence ID" value="GAO51533.1"/>
    <property type="molecule type" value="Genomic_DNA"/>
</dbReference>
<dbReference type="Proteomes" id="UP000033140">
    <property type="component" value="Unassembled WGS sequence"/>
</dbReference>
<comment type="caution">
    <text evidence="5">The sequence shown here is derived from an EMBL/GenBank/DDBJ whole genome shotgun (WGS) entry which is preliminary data.</text>
</comment>
<dbReference type="InterPro" id="IPR001063">
    <property type="entry name" value="Ribosomal_uL22"/>
</dbReference>
<dbReference type="SUPFAM" id="SSF54843">
    <property type="entry name" value="Ribosomal protein L22"/>
    <property type="match status" value="1"/>
</dbReference>
<evidence type="ECO:0000256" key="2">
    <source>
        <dbReference type="ARBA" id="ARBA00022980"/>
    </source>
</evidence>
<proteinExistence type="inferred from homology"/>
<dbReference type="PANTHER" id="PTHR13501:SF8">
    <property type="entry name" value="LARGE RIBOSOMAL SUBUNIT PROTEIN UL22M"/>
    <property type="match status" value="1"/>
</dbReference>
<dbReference type="GO" id="GO:0003735">
    <property type="term" value="F:structural constituent of ribosome"/>
    <property type="evidence" value="ECO:0007669"/>
    <property type="project" value="InterPro"/>
</dbReference>